<proteinExistence type="predicted"/>
<dbReference type="AlphaFoldDB" id="A0A8H6S369"/>
<accession>A0A8H6S369</accession>
<dbReference type="Proteomes" id="UP000613580">
    <property type="component" value="Unassembled WGS sequence"/>
</dbReference>
<protein>
    <submittedName>
        <fullName evidence="1">Uncharacterized protein</fullName>
    </submittedName>
</protein>
<comment type="caution">
    <text evidence="1">The sequence shown here is derived from an EMBL/GenBank/DDBJ whole genome shotgun (WGS) entry which is preliminary data.</text>
</comment>
<gene>
    <name evidence="1" type="ORF">HMN09_01280300</name>
</gene>
<evidence type="ECO:0000313" key="2">
    <source>
        <dbReference type="Proteomes" id="UP000613580"/>
    </source>
</evidence>
<evidence type="ECO:0000313" key="1">
    <source>
        <dbReference type="EMBL" id="KAF7291012.1"/>
    </source>
</evidence>
<sequence>MFALYQAVAGFLSSSPSASPAGTSSTSLPSLEELDYHQGLYRLVLHCLEDAAKKPGISEAEKAQLEEQCAQTRDRIAALHRLFMATMMEETYKHTHANLNPLGPPKDKNV</sequence>
<dbReference type="EMBL" id="JACAZE010000025">
    <property type="protein sequence ID" value="KAF7291012.1"/>
    <property type="molecule type" value="Genomic_DNA"/>
</dbReference>
<keyword evidence="2" id="KW-1185">Reference proteome</keyword>
<reference evidence="1" key="1">
    <citation type="submission" date="2020-05" db="EMBL/GenBank/DDBJ databases">
        <title>Mycena genomes resolve the evolution of fungal bioluminescence.</title>
        <authorList>
            <person name="Tsai I.J."/>
        </authorList>
    </citation>
    <scope>NUCLEOTIDE SEQUENCE</scope>
    <source>
        <strain evidence="1">110903Hualien_Pintung</strain>
    </source>
</reference>
<organism evidence="1 2">
    <name type="scientific">Mycena chlorophos</name>
    <name type="common">Agaric fungus</name>
    <name type="synonym">Agaricus chlorophos</name>
    <dbReference type="NCBI Taxonomy" id="658473"/>
    <lineage>
        <taxon>Eukaryota</taxon>
        <taxon>Fungi</taxon>
        <taxon>Dikarya</taxon>
        <taxon>Basidiomycota</taxon>
        <taxon>Agaricomycotina</taxon>
        <taxon>Agaricomycetes</taxon>
        <taxon>Agaricomycetidae</taxon>
        <taxon>Agaricales</taxon>
        <taxon>Marasmiineae</taxon>
        <taxon>Mycenaceae</taxon>
        <taxon>Mycena</taxon>
    </lineage>
</organism>
<name>A0A8H6S369_MYCCL</name>